<keyword evidence="5" id="KW-0175">Coiled coil</keyword>
<dbReference type="InterPro" id="IPR001841">
    <property type="entry name" value="Znf_RING"/>
</dbReference>
<evidence type="ECO:0000313" key="8">
    <source>
        <dbReference type="EMBL" id="KAG7462183.1"/>
    </source>
</evidence>
<feature type="domain" description="B box-type" evidence="7">
    <location>
        <begin position="127"/>
        <end position="167"/>
    </location>
</feature>
<dbReference type="SUPFAM" id="SSF57850">
    <property type="entry name" value="RING/U-box"/>
    <property type="match status" value="1"/>
</dbReference>
<dbReference type="Pfam" id="PF25600">
    <property type="entry name" value="TRIM_CC"/>
    <property type="match status" value="1"/>
</dbReference>
<gene>
    <name evidence="8" type="ORF">MATL_G00199800</name>
</gene>
<dbReference type="InterPro" id="IPR027370">
    <property type="entry name" value="Znf-RING_euk"/>
</dbReference>
<evidence type="ECO:0000313" key="9">
    <source>
        <dbReference type="Proteomes" id="UP001046870"/>
    </source>
</evidence>
<evidence type="ECO:0000256" key="2">
    <source>
        <dbReference type="ARBA" id="ARBA00022771"/>
    </source>
</evidence>
<comment type="caution">
    <text evidence="8">The sequence shown here is derived from an EMBL/GenBank/DDBJ whole genome shotgun (WGS) entry which is preliminary data.</text>
</comment>
<keyword evidence="2 4" id="KW-0863">Zinc-finger</keyword>
<feature type="coiled-coil region" evidence="5">
    <location>
        <begin position="225"/>
        <end position="277"/>
    </location>
</feature>
<dbReference type="InterPro" id="IPR013083">
    <property type="entry name" value="Znf_RING/FYVE/PHD"/>
</dbReference>
<dbReference type="Gene3D" id="4.10.830.40">
    <property type="match status" value="1"/>
</dbReference>
<dbReference type="InterPro" id="IPR051051">
    <property type="entry name" value="E3_ubiq-ligase_TRIM/RNF"/>
</dbReference>
<dbReference type="CDD" id="cd22249">
    <property type="entry name" value="UDM1_RNF168_RNF169-like"/>
    <property type="match status" value="1"/>
</dbReference>
<dbReference type="SMART" id="SM00336">
    <property type="entry name" value="BBOX"/>
    <property type="match status" value="1"/>
</dbReference>
<evidence type="ECO:0000259" key="7">
    <source>
        <dbReference type="PROSITE" id="PS50119"/>
    </source>
</evidence>
<dbReference type="Gene3D" id="3.30.160.60">
    <property type="entry name" value="Classic Zinc Finger"/>
    <property type="match status" value="1"/>
</dbReference>
<dbReference type="Proteomes" id="UP001046870">
    <property type="component" value="Chromosome 17"/>
</dbReference>
<keyword evidence="9" id="KW-1185">Reference proteome</keyword>
<proteinExistence type="predicted"/>
<sequence length="326" mass="37477">MSVSSCSICLDEFCSPVCTPCGHTFCLTCIGGYWSQAGVCRCPLCGASFQEWPELQRAGPREAGVAAEGPEAQAGEVACDVCTGGRRLRAVKSCVVCLQSYCREHLEPHYLCTALRWHPLQAVGKNLQTRRCGLHGRPLDRYCRTDRTCVCALCPRTDHRAHRLVPITRESRRRRAQLRKTMVRMQQMMQDRQKKVEEIRQCVELSRSSTQREIDDSMQVFSALVRSIETRQAKLTEELEEKQREAERRAEGLIKELEQELTELQRRNTELEQLSRTEDHLHFLQTFPSLCTPPHTRDWSDVIEKFLQEMQDLFQPQRPPSAQNSV</sequence>
<dbReference type="PROSITE" id="PS50089">
    <property type="entry name" value="ZF_RING_2"/>
    <property type="match status" value="1"/>
</dbReference>
<keyword evidence="1" id="KW-0479">Metal-binding</keyword>
<evidence type="ECO:0000259" key="6">
    <source>
        <dbReference type="PROSITE" id="PS50089"/>
    </source>
</evidence>
<reference evidence="8" key="1">
    <citation type="submission" date="2021-01" db="EMBL/GenBank/DDBJ databases">
        <authorList>
            <person name="Zahm M."/>
            <person name="Roques C."/>
            <person name="Cabau C."/>
            <person name="Klopp C."/>
            <person name="Donnadieu C."/>
            <person name="Jouanno E."/>
            <person name="Lampietro C."/>
            <person name="Louis A."/>
            <person name="Herpin A."/>
            <person name="Echchiki A."/>
            <person name="Berthelot C."/>
            <person name="Parey E."/>
            <person name="Roest-Crollius H."/>
            <person name="Braasch I."/>
            <person name="Postlethwait J."/>
            <person name="Bobe J."/>
            <person name="Montfort J."/>
            <person name="Bouchez O."/>
            <person name="Begum T."/>
            <person name="Mejri S."/>
            <person name="Adams A."/>
            <person name="Chen W.-J."/>
            <person name="Guiguen Y."/>
        </authorList>
    </citation>
    <scope>NUCLEOTIDE SEQUENCE</scope>
    <source>
        <strain evidence="8">YG-15Mar2019-1</strain>
        <tissue evidence="8">Brain</tissue>
    </source>
</reference>
<evidence type="ECO:0000256" key="5">
    <source>
        <dbReference type="SAM" id="Coils"/>
    </source>
</evidence>
<organism evidence="8 9">
    <name type="scientific">Megalops atlanticus</name>
    <name type="common">Tarpon</name>
    <name type="synonym">Clupea gigantea</name>
    <dbReference type="NCBI Taxonomy" id="7932"/>
    <lineage>
        <taxon>Eukaryota</taxon>
        <taxon>Metazoa</taxon>
        <taxon>Chordata</taxon>
        <taxon>Craniata</taxon>
        <taxon>Vertebrata</taxon>
        <taxon>Euteleostomi</taxon>
        <taxon>Actinopterygii</taxon>
        <taxon>Neopterygii</taxon>
        <taxon>Teleostei</taxon>
        <taxon>Elopiformes</taxon>
        <taxon>Megalopidae</taxon>
        <taxon>Megalops</taxon>
    </lineage>
</organism>
<dbReference type="EMBL" id="JAFDVH010000017">
    <property type="protein sequence ID" value="KAG7462183.1"/>
    <property type="molecule type" value="Genomic_DNA"/>
</dbReference>
<dbReference type="Pfam" id="PF13445">
    <property type="entry name" value="zf-RING_UBOX"/>
    <property type="match status" value="1"/>
</dbReference>
<evidence type="ECO:0000256" key="1">
    <source>
        <dbReference type="ARBA" id="ARBA00022723"/>
    </source>
</evidence>
<dbReference type="Pfam" id="PF00643">
    <property type="entry name" value="zf-B_box"/>
    <property type="match status" value="1"/>
</dbReference>
<dbReference type="AlphaFoldDB" id="A0A9D3PM12"/>
<evidence type="ECO:0000256" key="3">
    <source>
        <dbReference type="ARBA" id="ARBA00022833"/>
    </source>
</evidence>
<dbReference type="CDD" id="cd19802">
    <property type="entry name" value="Bbox1_TRIM8-like"/>
    <property type="match status" value="1"/>
</dbReference>
<dbReference type="InterPro" id="IPR017907">
    <property type="entry name" value="Znf_RING_CS"/>
</dbReference>
<dbReference type="Gene3D" id="3.30.40.10">
    <property type="entry name" value="Zinc/RING finger domain, C3HC4 (zinc finger)"/>
    <property type="match status" value="1"/>
</dbReference>
<accession>A0A9D3PM12</accession>
<dbReference type="GO" id="GO:0008270">
    <property type="term" value="F:zinc ion binding"/>
    <property type="evidence" value="ECO:0007669"/>
    <property type="project" value="UniProtKB-KW"/>
</dbReference>
<dbReference type="OrthoDB" id="6105938at2759"/>
<dbReference type="InterPro" id="IPR058030">
    <property type="entry name" value="TRIM8/14/16/25/29/45/65_CC"/>
</dbReference>
<name>A0A9D3PM12_MEGAT</name>
<evidence type="ECO:0000256" key="4">
    <source>
        <dbReference type="PROSITE-ProRule" id="PRU00024"/>
    </source>
</evidence>
<protein>
    <submittedName>
        <fullName evidence="8">Uncharacterized protein</fullName>
    </submittedName>
</protein>
<dbReference type="InterPro" id="IPR000315">
    <property type="entry name" value="Znf_B-box"/>
</dbReference>
<dbReference type="PANTHER" id="PTHR25465:SF32">
    <property type="entry name" value="BLOODTHIRSTY-RELATED GENE FAMILY, MEMBER 16 ISOFORM X1-RELATED"/>
    <property type="match status" value="1"/>
</dbReference>
<dbReference type="CDD" id="cd19769">
    <property type="entry name" value="Bbox2_TRIM16-like"/>
    <property type="match status" value="1"/>
</dbReference>
<dbReference type="PANTHER" id="PTHR25465">
    <property type="entry name" value="B-BOX DOMAIN CONTAINING"/>
    <property type="match status" value="1"/>
</dbReference>
<dbReference type="SUPFAM" id="SSF57845">
    <property type="entry name" value="B-box zinc-binding domain"/>
    <property type="match status" value="1"/>
</dbReference>
<dbReference type="PROSITE" id="PS50119">
    <property type="entry name" value="ZF_BBOX"/>
    <property type="match status" value="1"/>
</dbReference>
<dbReference type="SMART" id="SM00184">
    <property type="entry name" value="RING"/>
    <property type="match status" value="1"/>
</dbReference>
<feature type="domain" description="RING-type" evidence="6">
    <location>
        <begin position="6"/>
        <end position="45"/>
    </location>
</feature>
<dbReference type="PROSITE" id="PS00518">
    <property type="entry name" value="ZF_RING_1"/>
    <property type="match status" value="1"/>
</dbReference>
<keyword evidence="3" id="KW-0862">Zinc</keyword>